<dbReference type="RefSeq" id="WP_124104374.1">
    <property type="nucleotide sequence ID" value="NZ_AP031323.1"/>
</dbReference>
<proteinExistence type="inferred from homology"/>
<dbReference type="GO" id="GO:0036218">
    <property type="term" value="F:dTTP diphosphatase activity"/>
    <property type="evidence" value="ECO:0007669"/>
    <property type="project" value="RHEA"/>
</dbReference>
<dbReference type="InterPro" id="IPR003697">
    <property type="entry name" value="Maf-like"/>
</dbReference>
<evidence type="ECO:0000313" key="4">
    <source>
        <dbReference type="EMBL" id="VCU52746.1"/>
    </source>
</evidence>
<comment type="catalytic activity">
    <reaction evidence="3">
        <text>dTTP + H2O = dTMP + diphosphate + H(+)</text>
        <dbReference type="Rhea" id="RHEA:28534"/>
        <dbReference type="ChEBI" id="CHEBI:15377"/>
        <dbReference type="ChEBI" id="CHEBI:15378"/>
        <dbReference type="ChEBI" id="CHEBI:33019"/>
        <dbReference type="ChEBI" id="CHEBI:37568"/>
        <dbReference type="ChEBI" id="CHEBI:63528"/>
        <dbReference type="EC" id="3.6.1.9"/>
    </reaction>
</comment>
<dbReference type="HAMAP" id="MF_00528">
    <property type="entry name" value="Maf"/>
    <property type="match status" value="1"/>
</dbReference>
<comment type="caution">
    <text evidence="3">Lacks conserved residue(s) required for the propagation of feature annotation.</text>
</comment>
<dbReference type="NCBIfam" id="TIGR00172">
    <property type="entry name" value="maf"/>
    <property type="match status" value="1"/>
</dbReference>
<gene>
    <name evidence="4" type="primary">maf</name>
    <name evidence="4" type="ORF">TTHN1_00499</name>
</gene>
<feature type="site" description="Important for substrate specificity" evidence="3">
    <location>
        <position position="69"/>
    </location>
</feature>
<protein>
    <recommendedName>
        <fullName evidence="3">dTTP/UTP pyrophosphatase</fullName>
        <shortName evidence="3">dTTPase/UTPase</shortName>
        <ecNumber evidence="3">3.6.1.9</ecNumber>
    </recommendedName>
    <alternativeName>
        <fullName evidence="3">Nucleoside triphosphate pyrophosphatase</fullName>
    </alternativeName>
    <alternativeName>
        <fullName evidence="3">Nucleotide pyrophosphatase</fullName>
        <shortName evidence="3">Nucleotide PPase</shortName>
    </alternativeName>
</protein>
<dbReference type="Pfam" id="PF02545">
    <property type="entry name" value="Maf"/>
    <property type="match status" value="1"/>
</dbReference>
<keyword evidence="2 3" id="KW-0378">Hydrolase</keyword>
<dbReference type="GO" id="GO:0005737">
    <property type="term" value="C:cytoplasm"/>
    <property type="evidence" value="ECO:0007669"/>
    <property type="project" value="UniProtKB-SubCell"/>
</dbReference>
<dbReference type="EC" id="3.6.1.9" evidence="3"/>
<name>A0A3P4AQ33_THETH</name>
<organism evidence="4 5">
    <name type="scientific">Thermus thermophilus</name>
    <dbReference type="NCBI Taxonomy" id="274"/>
    <lineage>
        <taxon>Bacteria</taxon>
        <taxon>Thermotogati</taxon>
        <taxon>Deinococcota</taxon>
        <taxon>Deinococci</taxon>
        <taxon>Thermales</taxon>
        <taxon>Thermaceae</taxon>
        <taxon>Thermus</taxon>
    </lineage>
</organism>
<evidence type="ECO:0000313" key="5">
    <source>
        <dbReference type="Proteomes" id="UP000279841"/>
    </source>
</evidence>
<dbReference type="InterPro" id="IPR029001">
    <property type="entry name" value="ITPase-like_fam"/>
</dbReference>
<dbReference type="CDD" id="cd00555">
    <property type="entry name" value="Maf"/>
    <property type="match status" value="1"/>
</dbReference>
<keyword evidence="3" id="KW-0546">Nucleotide metabolism</keyword>
<feature type="site" description="Important for substrate specificity" evidence="3">
    <location>
        <position position="151"/>
    </location>
</feature>
<dbReference type="EMBL" id="LR027517">
    <property type="protein sequence ID" value="VCU52746.1"/>
    <property type="molecule type" value="Genomic_DNA"/>
</dbReference>
<dbReference type="AlphaFoldDB" id="A0A3P4AQ33"/>
<comment type="cofactor">
    <cofactor evidence="1 3">
        <name>a divalent metal cation</name>
        <dbReference type="ChEBI" id="CHEBI:60240"/>
    </cofactor>
</comment>
<feature type="site" description="Important for substrate specificity" evidence="3">
    <location>
        <position position="16"/>
    </location>
</feature>
<dbReference type="PANTHER" id="PTHR43213:SF5">
    <property type="entry name" value="BIFUNCTIONAL DTTP_UTP PYROPHOSPHATASE_METHYLTRANSFERASE PROTEIN-RELATED"/>
    <property type="match status" value="1"/>
</dbReference>
<dbReference type="Gene3D" id="3.90.950.10">
    <property type="match status" value="1"/>
</dbReference>
<keyword evidence="3" id="KW-0963">Cytoplasm</keyword>
<dbReference type="PANTHER" id="PTHR43213">
    <property type="entry name" value="BIFUNCTIONAL DTTP/UTP PYROPHOSPHATASE/METHYLTRANSFERASE PROTEIN-RELATED"/>
    <property type="match status" value="1"/>
</dbReference>
<accession>A0A3P4AQ33</accession>
<dbReference type="PIRSF" id="PIRSF006305">
    <property type="entry name" value="Maf"/>
    <property type="match status" value="1"/>
</dbReference>
<comment type="catalytic activity">
    <reaction evidence="3">
        <text>UTP + H2O = UMP + diphosphate + H(+)</text>
        <dbReference type="Rhea" id="RHEA:29395"/>
        <dbReference type="ChEBI" id="CHEBI:15377"/>
        <dbReference type="ChEBI" id="CHEBI:15378"/>
        <dbReference type="ChEBI" id="CHEBI:33019"/>
        <dbReference type="ChEBI" id="CHEBI:46398"/>
        <dbReference type="ChEBI" id="CHEBI:57865"/>
        <dbReference type="EC" id="3.6.1.9"/>
    </reaction>
</comment>
<reference evidence="4 5" key="1">
    <citation type="submission" date="2018-10" db="EMBL/GenBank/DDBJ databases">
        <authorList>
            <person name="Peiro R."/>
            <person name="Begona"/>
            <person name="Cbmso G."/>
            <person name="Lopez M."/>
            <person name="Gonzalez S."/>
            <person name="Sacristan E."/>
            <person name="Castillo E."/>
        </authorList>
    </citation>
    <scope>NUCLEOTIDE SEQUENCE [LARGE SCALE GENOMIC DNA]</scope>
    <source>
        <strain evidence="4">TTHNAR1</strain>
    </source>
</reference>
<evidence type="ECO:0000256" key="1">
    <source>
        <dbReference type="ARBA" id="ARBA00001968"/>
    </source>
</evidence>
<evidence type="ECO:0000256" key="2">
    <source>
        <dbReference type="ARBA" id="ARBA00022801"/>
    </source>
</evidence>
<comment type="function">
    <text evidence="3">Nucleoside triphosphate pyrophosphatase that hydrolyzes dTTP and UTP. May have a dual role in cell division arrest and in preventing the incorporation of modified nucleotides into cellular nucleic acids.</text>
</comment>
<dbReference type="SUPFAM" id="SSF52972">
    <property type="entry name" value="ITPase-like"/>
    <property type="match status" value="1"/>
</dbReference>
<comment type="subcellular location">
    <subcellularLocation>
        <location evidence="3">Cytoplasm</location>
    </subcellularLocation>
</comment>
<feature type="active site" description="Proton acceptor" evidence="3">
    <location>
        <position position="68"/>
    </location>
</feature>
<dbReference type="Proteomes" id="UP000279841">
    <property type="component" value="Chromosome"/>
</dbReference>
<dbReference type="GO" id="GO:0036221">
    <property type="term" value="F:UTP diphosphatase activity"/>
    <property type="evidence" value="ECO:0007669"/>
    <property type="project" value="RHEA"/>
</dbReference>
<comment type="similarity">
    <text evidence="3">Belongs to the Maf family. YhdE subfamily.</text>
</comment>
<dbReference type="GO" id="GO:0009117">
    <property type="term" value="P:nucleotide metabolic process"/>
    <property type="evidence" value="ECO:0007669"/>
    <property type="project" value="UniProtKB-KW"/>
</dbReference>
<evidence type="ECO:0000256" key="3">
    <source>
        <dbReference type="HAMAP-Rule" id="MF_00528"/>
    </source>
</evidence>
<sequence length="187" mass="20394">MGSGKPPLILASGSPRRKALLEALGYPIRVAVPGVEEEDLPLPPKALAQALARRKGEAVQGEWVLAADTVVDLDGEVLGKPKDPEENRLFLRRLSGRPHLVHTAFYLRTPKEVVEEVHTAKVFFRPLSEEEIAWYVGSGEGLDKAGGYGAQGLGMALLERVEGDFYTVVGLPVSRVFALLWARGFRP</sequence>